<dbReference type="AlphaFoldDB" id="A0A916JMX3"/>
<dbReference type="RefSeq" id="WP_258541756.1">
    <property type="nucleotide sequence ID" value="NZ_OU015584.1"/>
</dbReference>
<evidence type="ECO:0000256" key="1">
    <source>
        <dbReference type="SAM" id="SignalP"/>
    </source>
</evidence>
<organism evidence="2 3">
    <name type="scientific">Parvicella tangerina</name>
    <dbReference type="NCBI Taxonomy" id="2829795"/>
    <lineage>
        <taxon>Bacteria</taxon>
        <taxon>Pseudomonadati</taxon>
        <taxon>Bacteroidota</taxon>
        <taxon>Flavobacteriia</taxon>
        <taxon>Flavobacteriales</taxon>
        <taxon>Parvicellaceae</taxon>
        <taxon>Parvicella</taxon>
    </lineage>
</organism>
<dbReference type="Pfam" id="PF11306">
    <property type="entry name" value="DUF3108"/>
    <property type="match status" value="1"/>
</dbReference>
<dbReference type="KEGG" id="ptan:CRYO30217_01555"/>
<evidence type="ECO:0000313" key="3">
    <source>
        <dbReference type="Proteomes" id="UP000683507"/>
    </source>
</evidence>
<feature type="chain" id="PRO_5037617225" description="DUF3108 domain-containing protein" evidence="1">
    <location>
        <begin position="20"/>
        <end position="270"/>
    </location>
</feature>
<feature type="signal peptide" evidence="1">
    <location>
        <begin position="1"/>
        <end position="19"/>
    </location>
</feature>
<proteinExistence type="predicted"/>
<protein>
    <recommendedName>
        <fullName evidence="4">DUF3108 domain-containing protein</fullName>
    </recommendedName>
</protein>
<keyword evidence="3" id="KW-1185">Reference proteome</keyword>
<sequence length="270" mass="31043">MKKIILPLVALFTIGTATASHKGIYDVQNSASAFEFRTIDNNSFQIGEKLTYRVHYGFMDAGEAVLEVKASDKKVNGRDLYHIVGKGRSVGTFNWFFKVQDRYETYLDAEGLFPWMFVRRVYEGGYEVNQDYTFFQHKQLVSDGAKDYEVPTNIQDMISSYYYARTLDFDHAEVGDIFEFNSFVDGEVYPLKIKYLGKDNIKIRNGKFACLKFCPVIQTGRIFKNEEDLTVWISDDENKIPLLAKANILVGSIKMEVTEYEGLRNPIARL</sequence>
<evidence type="ECO:0008006" key="4">
    <source>
        <dbReference type="Google" id="ProtNLM"/>
    </source>
</evidence>
<dbReference type="Proteomes" id="UP000683507">
    <property type="component" value="Chromosome"/>
</dbReference>
<dbReference type="InterPro" id="IPR021457">
    <property type="entry name" value="DUF3108"/>
</dbReference>
<evidence type="ECO:0000313" key="2">
    <source>
        <dbReference type="EMBL" id="CAG5081174.1"/>
    </source>
</evidence>
<reference evidence="2" key="1">
    <citation type="submission" date="2021-04" db="EMBL/GenBank/DDBJ databases">
        <authorList>
            <person name="Rodrigo-Torres L."/>
            <person name="Arahal R. D."/>
            <person name="Lucena T."/>
        </authorList>
    </citation>
    <scope>NUCLEOTIDE SEQUENCE</scope>
    <source>
        <strain evidence="2">AS29M-1</strain>
    </source>
</reference>
<name>A0A916JMX3_9FLAO</name>
<keyword evidence="1" id="KW-0732">Signal</keyword>
<dbReference type="EMBL" id="OU015584">
    <property type="protein sequence ID" value="CAG5081174.1"/>
    <property type="molecule type" value="Genomic_DNA"/>
</dbReference>
<gene>
    <name evidence="2" type="ORF">CRYO30217_01555</name>
</gene>
<accession>A0A916JMX3</accession>